<gene>
    <name evidence="1" type="ORF">SAMN05421841_0530</name>
</gene>
<reference evidence="2" key="1">
    <citation type="submission" date="2016-10" db="EMBL/GenBank/DDBJ databases">
        <authorList>
            <person name="Varghese N."/>
            <person name="Submissions S."/>
        </authorList>
    </citation>
    <scope>NUCLEOTIDE SEQUENCE [LARGE SCALE GENOMIC DNA]</scope>
    <source>
        <strain evidence="2">DSM 17724</strain>
    </source>
</reference>
<accession>A0A1I0NEI8</accession>
<protein>
    <recommendedName>
        <fullName evidence="3">DUF5050 domain-containing protein</fullName>
    </recommendedName>
</protein>
<evidence type="ECO:0008006" key="3">
    <source>
        <dbReference type="Google" id="ProtNLM"/>
    </source>
</evidence>
<dbReference type="OrthoDB" id="948245at2"/>
<organism evidence="1 2">
    <name type="scientific">Chryseobacterium wanjuense</name>
    <dbReference type="NCBI Taxonomy" id="356305"/>
    <lineage>
        <taxon>Bacteria</taxon>
        <taxon>Pseudomonadati</taxon>
        <taxon>Bacteroidota</taxon>
        <taxon>Flavobacteriia</taxon>
        <taxon>Flavobacteriales</taxon>
        <taxon>Weeksellaceae</taxon>
        <taxon>Chryseobacterium group</taxon>
        <taxon>Chryseobacterium</taxon>
    </lineage>
</organism>
<sequence>MKTLILPFLFLLTLVISCKTDNLEILQEKTTSYDVYVGGVDEYNACYWKNGQKISLPGGENLQGTYITVDNNDVYMLANNIASLGGNNTISSWYFWKNGVRYNVAQYLNVAPNTINDDLSLQLWNNFTVKDGNIYFSGIIRNPNPTSSADLFQLCSWKNGAKTVLESFSSYNSQSAGAIGIFNNDTYVATRKINLPTISSWNTGFYKNGTYNLVTNNVLPRRFISDATGMYLLYSDISGSISIKNIVTNTNLSIPTNIAQSGITELSWDNSDKYYIGSNFYFKNNNQVQISDANNFNNIGHFVAKDQNIYMTRYNSSVGGTAVKFYVNNVEVMSLPNTARGCFNSIFVVPN</sequence>
<dbReference type="PROSITE" id="PS51257">
    <property type="entry name" value="PROKAR_LIPOPROTEIN"/>
    <property type="match status" value="1"/>
</dbReference>
<dbReference type="EMBL" id="FOIU01000001">
    <property type="protein sequence ID" value="SEV99420.1"/>
    <property type="molecule type" value="Genomic_DNA"/>
</dbReference>
<evidence type="ECO:0000313" key="2">
    <source>
        <dbReference type="Proteomes" id="UP000199469"/>
    </source>
</evidence>
<dbReference type="STRING" id="356305.SAMN05421841_0530"/>
<proteinExistence type="predicted"/>
<name>A0A1I0NEI8_9FLAO</name>
<dbReference type="AlphaFoldDB" id="A0A1I0NEI8"/>
<dbReference type="Proteomes" id="UP000199469">
    <property type="component" value="Unassembled WGS sequence"/>
</dbReference>
<keyword evidence="2" id="KW-1185">Reference proteome</keyword>
<dbReference type="RefSeq" id="WP_089790510.1">
    <property type="nucleotide sequence ID" value="NZ_FOIU01000001.1"/>
</dbReference>
<evidence type="ECO:0000313" key="1">
    <source>
        <dbReference type="EMBL" id="SEV99420.1"/>
    </source>
</evidence>